<dbReference type="GO" id="GO:0055085">
    <property type="term" value="P:transmembrane transport"/>
    <property type="evidence" value="ECO:0007669"/>
    <property type="project" value="InterPro"/>
</dbReference>
<dbReference type="EMBL" id="CAJVRC010000459">
    <property type="protein sequence ID" value="CAG8882987.1"/>
    <property type="molecule type" value="Genomic_DNA"/>
</dbReference>
<dbReference type="AlphaFoldDB" id="A0A9W4K6D5"/>
<evidence type="ECO:0000256" key="2">
    <source>
        <dbReference type="ARBA" id="ARBA00022692"/>
    </source>
</evidence>
<evidence type="ECO:0000256" key="4">
    <source>
        <dbReference type="ARBA" id="ARBA00023136"/>
    </source>
</evidence>
<organism evidence="6 7">
    <name type="scientific">Penicillium egyptiacum</name>
    <dbReference type="NCBI Taxonomy" id="1303716"/>
    <lineage>
        <taxon>Eukaryota</taxon>
        <taxon>Fungi</taxon>
        <taxon>Dikarya</taxon>
        <taxon>Ascomycota</taxon>
        <taxon>Pezizomycotina</taxon>
        <taxon>Eurotiomycetes</taxon>
        <taxon>Eurotiomycetidae</taxon>
        <taxon>Eurotiales</taxon>
        <taxon>Aspergillaceae</taxon>
        <taxon>Penicillium</taxon>
    </lineage>
</organism>
<keyword evidence="3" id="KW-1133">Transmembrane helix</keyword>
<dbReference type="Pfam" id="PF01699">
    <property type="entry name" value="Na_Ca_ex"/>
    <property type="match status" value="1"/>
</dbReference>
<comment type="caution">
    <text evidence="6">The sequence shown here is derived from an EMBL/GenBank/DDBJ whole genome shotgun (WGS) entry which is preliminary data.</text>
</comment>
<reference evidence="6" key="1">
    <citation type="submission" date="2021-07" db="EMBL/GenBank/DDBJ databases">
        <authorList>
            <person name="Branca A.L. A."/>
        </authorList>
    </citation>
    <scope>NUCLEOTIDE SEQUENCE</scope>
</reference>
<sequence length="70" mass="7580">MDWDSLFFNTATLILGVFVLDYGADKFIDHTVIVGQRLGISPTLIALLTAGAEYEELVVVVAAILQGRTP</sequence>
<evidence type="ECO:0000313" key="7">
    <source>
        <dbReference type="Proteomes" id="UP001154252"/>
    </source>
</evidence>
<dbReference type="InterPro" id="IPR004837">
    <property type="entry name" value="NaCa_Exmemb"/>
</dbReference>
<comment type="subcellular location">
    <subcellularLocation>
        <location evidence="1">Membrane</location>
        <topology evidence="1">Multi-pass membrane protein</topology>
    </subcellularLocation>
</comment>
<evidence type="ECO:0000313" key="6">
    <source>
        <dbReference type="EMBL" id="CAG8882987.1"/>
    </source>
</evidence>
<keyword evidence="2" id="KW-0812">Transmembrane</keyword>
<dbReference type="Proteomes" id="UP001154252">
    <property type="component" value="Unassembled WGS sequence"/>
</dbReference>
<dbReference type="GO" id="GO:0016020">
    <property type="term" value="C:membrane"/>
    <property type="evidence" value="ECO:0007669"/>
    <property type="project" value="UniProtKB-SubCell"/>
</dbReference>
<name>A0A9W4K6D5_9EURO</name>
<evidence type="ECO:0000256" key="1">
    <source>
        <dbReference type="ARBA" id="ARBA00004141"/>
    </source>
</evidence>
<keyword evidence="4" id="KW-0472">Membrane</keyword>
<evidence type="ECO:0000259" key="5">
    <source>
        <dbReference type="Pfam" id="PF01699"/>
    </source>
</evidence>
<evidence type="ECO:0000256" key="3">
    <source>
        <dbReference type="ARBA" id="ARBA00022989"/>
    </source>
</evidence>
<gene>
    <name evidence="6" type="ORF">PEGY_LOCUS304</name>
</gene>
<dbReference type="OrthoDB" id="2127281at2759"/>
<protein>
    <recommendedName>
        <fullName evidence="5">Sodium/calcium exchanger membrane region domain-containing protein</fullName>
    </recommendedName>
</protein>
<feature type="domain" description="Sodium/calcium exchanger membrane region" evidence="5">
    <location>
        <begin position="10"/>
        <end position="68"/>
    </location>
</feature>
<accession>A0A9W4K6D5</accession>
<keyword evidence="7" id="KW-1185">Reference proteome</keyword>
<proteinExistence type="predicted"/>